<evidence type="ECO:0000313" key="2">
    <source>
        <dbReference type="Proteomes" id="UP001157502"/>
    </source>
</evidence>
<dbReference type="EMBL" id="CM055753">
    <property type="protein sequence ID" value="KAJ7991962.1"/>
    <property type="molecule type" value="Genomic_DNA"/>
</dbReference>
<gene>
    <name evidence="1" type="ORF">DPEC_G00289290</name>
</gene>
<comment type="caution">
    <text evidence="1">The sequence shown here is derived from an EMBL/GenBank/DDBJ whole genome shotgun (WGS) entry which is preliminary data.</text>
</comment>
<evidence type="ECO:0000313" key="1">
    <source>
        <dbReference type="EMBL" id="KAJ7991962.1"/>
    </source>
</evidence>
<sequence>MVPVVRRQNIIVASKMKLYIMFCLFGLSLSQECVEPQQTLQENIDFPGSDVLQILSPDVNHCQLACTQHSLCAFFTFIRPTWTADDRQYFCYLKNTPSGQPITTNALDHVTSGFSLKACVPKPSFCLSKLYTDVDFTDSDYGFLFTPNAEECQRACTNDPSCQFFTFLTGSFSLKSYRFKCNLKYRKVSLPTEIKAQQGVVSGFSQQLLHSRGKDTTQTGCQTKIFPNTNILGSDIEQVPAVSADHCLFLCSENPTCTYFSYKTALTSNQNEKMTCFLKKNTEDITMVAEEEVHSGFPVRFCKTSDDWLKAEYQGVDFPGADTRHFFLATSEACQLSCTEDPYCQFYTYALESFHIEVYRRNCFLKQIINVPLPPKVVSRANLVSGFSLKNC</sequence>
<organism evidence="1 2">
    <name type="scientific">Dallia pectoralis</name>
    <name type="common">Alaska blackfish</name>
    <dbReference type="NCBI Taxonomy" id="75939"/>
    <lineage>
        <taxon>Eukaryota</taxon>
        <taxon>Metazoa</taxon>
        <taxon>Chordata</taxon>
        <taxon>Craniata</taxon>
        <taxon>Vertebrata</taxon>
        <taxon>Euteleostomi</taxon>
        <taxon>Actinopterygii</taxon>
        <taxon>Neopterygii</taxon>
        <taxon>Teleostei</taxon>
        <taxon>Protacanthopterygii</taxon>
        <taxon>Esociformes</taxon>
        <taxon>Umbridae</taxon>
        <taxon>Dallia</taxon>
    </lineage>
</organism>
<accession>A0ACC2FKW6</accession>
<name>A0ACC2FKW6_DALPE</name>
<protein>
    <submittedName>
        <fullName evidence="1">Uncharacterized protein</fullName>
    </submittedName>
</protein>
<dbReference type="Proteomes" id="UP001157502">
    <property type="component" value="Chromosome 26"/>
</dbReference>
<reference evidence="1" key="1">
    <citation type="submission" date="2021-05" db="EMBL/GenBank/DDBJ databases">
        <authorList>
            <person name="Pan Q."/>
            <person name="Jouanno E."/>
            <person name="Zahm M."/>
            <person name="Klopp C."/>
            <person name="Cabau C."/>
            <person name="Louis A."/>
            <person name="Berthelot C."/>
            <person name="Parey E."/>
            <person name="Roest Crollius H."/>
            <person name="Montfort J."/>
            <person name="Robinson-Rechavi M."/>
            <person name="Bouchez O."/>
            <person name="Lampietro C."/>
            <person name="Lopez Roques C."/>
            <person name="Donnadieu C."/>
            <person name="Postlethwait J."/>
            <person name="Bobe J."/>
            <person name="Dillon D."/>
            <person name="Chandos A."/>
            <person name="von Hippel F."/>
            <person name="Guiguen Y."/>
        </authorList>
    </citation>
    <scope>NUCLEOTIDE SEQUENCE</scope>
    <source>
        <strain evidence="1">YG-Jan2019</strain>
    </source>
</reference>
<keyword evidence="2" id="KW-1185">Reference proteome</keyword>
<proteinExistence type="predicted"/>